<feature type="region of interest" description="Disordered" evidence="12">
    <location>
        <begin position="227"/>
        <end position="284"/>
    </location>
</feature>
<name>A0A443SKU2_9ACAR</name>
<protein>
    <submittedName>
        <fullName evidence="15">Potassium voltage-gated channel protein Shaw-like protein</fullName>
    </submittedName>
</protein>
<keyword evidence="11" id="KW-0407">Ion channel</keyword>
<dbReference type="AlphaFoldDB" id="A0A443SKU2"/>
<feature type="domain" description="Ion transport" evidence="14">
    <location>
        <begin position="7"/>
        <end position="182"/>
    </location>
</feature>
<dbReference type="Gene3D" id="1.10.287.930">
    <property type="entry name" value="Mammalian shaker kv1.2 potassium channel- beta subunit complex"/>
    <property type="match status" value="1"/>
</dbReference>
<keyword evidence="8 13" id="KW-1133">Transmembrane helix</keyword>
<dbReference type="PRINTS" id="PR00169">
    <property type="entry name" value="KCHANNEL"/>
</dbReference>
<keyword evidence="5" id="KW-0631">Potassium channel</keyword>
<dbReference type="InterPro" id="IPR028325">
    <property type="entry name" value="VG_K_chnl"/>
</dbReference>
<dbReference type="SUPFAM" id="SSF81324">
    <property type="entry name" value="Voltage-gated potassium channels"/>
    <property type="match status" value="1"/>
</dbReference>
<evidence type="ECO:0000256" key="11">
    <source>
        <dbReference type="ARBA" id="ARBA00023303"/>
    </source>
</evidence>
<feature type="compositionally biased region" description="Low complexity" evidence="12">
    <location>
        <begin position="263"/>
        <end position="283"/>
    </location>
</feature>
<dbReference type="GO" id="GO:0032809">
    <property type="term" value="C:neuronal cell body membrane"/>
    <property type="evidence" value="ECO:0007669"/>
    <property type="project" value="TreeGrafter"/>
</dbReference>
<feature type="transmembrane region" description="Helical" evidence="13">
    <location>
        <begin position="154"/>
        <end position="178"/>
    </location>
</feature>
<evidence type="ECO:0000256" key="3">
    <source>
        <dbReference type="ARBA" id="ARBA00022538"/>
    </source>
</evidence>
<evidence type="ECO:0000256" key="8">
    <source>
        <dbReference type="ARBA" id="ARBA00022989"/>
    </source>
</evidence>
<evidence type="ECO:0000313" key="16">
    <source>
        <dbReference type="Proteomes" id="UP000288716"/>
    </source>
</evidence>
<reference evidence="15 16" key="1">
    <citation type="journal article" date="2018" name="Gigascience">
        <title>Genomes of trombidid mites reveal novel predicted allergens and laterally-transferred genes associated with secondary metabolism.</title>
        <authorList>
            <person name="Dong X."/>
            <person name="Chaisiri K."/>
            <person name="Xia D."/>
            <person name="Armstrong S.D."/>
            <person name="Fang Y."/>
            <person name="Donnelly M.J."/>
            <person name="Kadowaki T."/>
            <person name="McGarry J.W."/>
            <person name="Darby A.C."/>
            <person name="Makepeace B.L."/>
        </authorList>
    </citation>
    <scope>NUCLEOTIDE SEQUENCE [LARGE SCALE GENOMIC DNA]</scope>
    <source>
        <strain evidence="15">UoL-UT</strain>
    </source>
</reference>
<comment type="caution">
    <text evidence="15">The sequence shown here is derived from an EMBL/GenBank/DDBJ whole genome shotgun (WGS) entry which is preliminary data.</text>
</comment>
<evidence type="ECO:0000256" key="13">
    <source>
        <dbReference type="SAM" id="Phobius"/>
    </source>
</evidence>
<keyword evidence="4 13" id="KW-0812">Transmembrane</keyword>
<evidence type="ECO:0000256" key="10">
    <source>
        <dbReference type="ARBA" id="ARBA00023136"/>
    </source>
</evidence>
<evidence type="ECO:0000256" key="5">
    <source>
        <dbReference type="ARBA" id="ARBA00022826"/>
    </source>
</evidence>
<dbReference type="GO" id="GO:0008076">
    <property type="term" value="C:voltage-gated potassium channel complex"/>
    <property type="evidence" value="ECO:0007669"/>
    <property type="project" value="InterPro"/>
</dbReference>
<keyword evidence="10 13" id="KW-0472">Membrane</keyword>
<proteinExistence type="predicted"/>
<dbReference type="STRING" id="299467.A0A443SKU2"/>
<dbReference type="FunFam" id="1.10.287.70:FF:000002">
    <property type="entry name" value="Potassium voltage-gated channel subfamily a member"/>
    <property type="match status" value="1"/>
</dbReference>
<keyword evidence="16" id="KW-1185">Reference proteome</keyword>
<feature type="compositionally biased region" description="Polar residues" evidence="12">
    <location>
        <begin position="227"/>
        <end position="262"/>
    </location>
</feature>
<keyword evidence="9" id="KW-0406">Ion transport</keyword>
<dbReference type="GO" id="GO:0005251">
    <property type="term" value="F:delayed rectifier potassium channel activity"/>
    <property type="evidence" value="ECO:0007669"/>
    <property type="project" value="TreeGrafter"/>
</dbReference>
<dbReference type="InterPro" id="IPR003968">
    <property type="entry name" value="K_chnl_volt-dep_Kv"/>
</dbReference>
<evidence type="ECO:0000256" key="9">
    <source>
        <dbReference type="ARBA" id="ARBA00023065"/>
    </source>
</evidence>
<dbReference type="GO" id="GO:0042734">
    <property type="term" value="C:presynaptic membrane"/>
    <property type="evidence" value="ECO:0007669"/>
    <property type="project" value="TreeGrafter"/>
</dbReference>
<keyword evidence="6" id="KW-0851">Voltage-gated channel</keyword>
<feature type="compositionally biased region" description="Polar residues" evidence="12">
    <location>
        <begin position="204"/>
        <end position="213"/>
    </location>
</feature>
<keyword evidence="2" id="KW-0813">Transport</keyword>
<feature type="transmembrane region" description="Helical" evidence="13">
    <location>
        <begin position="87"/>
        <end position="106"/>
    </location>
</feature>
<evidence type="ECO:0000259" key="14">
    <source>
        <dbReference type="Pfam" id="PF00520"/>
    </source>
</evidence>
<evidence type="ECO:0000256" key="12">
    <source>
        <dbReference type="SAM" id="MobiDB-lite"/>
    </source>
</evidence>
<evidence type="ECO:0000256" key="7">
    <source>
        <dbReference type="ARBA" id="ARBA00022958"/>
    </source>
</evidence>
<dbReference type="VEuPathDB" id="VectorBase:LDEU003896"/>
<evidence type="ECO:0000256" key="1">
    <source>
        <dbReference type="ARBA" id="ARBA00004141"/>
    </source>
</evidence>
<dbReference type="Gene3D" id="1.10.287.70">
    <property type="match status" value="1"/>
</dbReference>
<dbReference type="GO" id="GO:0045211">
    <property type="term" value="C:postsynaptic membrane"/>
    <property type="evidence" value="ECO:0007669"/>
    <property type="project" value="TreeGrafter"/>
</dbReference>
<gene>
    <name evidence="15" type="ORF">B4U80_11131</name>
</gene>
<dbReference type="OrthoDB" id="10025005at2759"/>
<accession>A0A443SKU2</accession>
<evidence type="ECO:0000256" key="6">
    <source>
        <dbReference type="ARBA" id="ARBA00022882"/>
    </source>
</evidence>
<dbReference type="GO" id="GO:0043679">
    <property type="term" value="C:axon terminus"/>
    <property type="evidence" value="ECO:0007669"/>
    <property type="project" value="TreeGrafter"/>
</dbReference>
<dbReference type="Proteomes" id="UP000288716">
    <property type="component" value="Unassembled WGS sequence"/>
</dbReference>
<evidence type="ECO:0000256" key="2">
    <source>
        <dbReference type="ARBA" id="ARBA00022448"/>
    </source>
</evidence>
<evidence type="ECO:0000313" key="15">
    <source>
        <dbReference type="EMBL" id="RWS28144.1"/>
    </source>
</evidence>
<sequence length="377" mass="40939">MWFAENVAPSKLDFVRDMINVIDFVATMSFYSDMLLQNLASDLEDFENADILDFFSIIRILRLFKLTRHSRGLKILVHTFVASAKELFLLVFFLVLGIVIFASLIYYAERLQVNPHNDFKSIPEGLWWAIVTMTTVGYGDMVPRTYAGMMIGALCALAGVLTIALPVPVIVSNFTMFYSHTQAREKLPRQRRRVCASPLDAPSAPTQSAGVNQFSSTRRMNALKFQNPNSFDSKPGSVHSQQRMPGTQIANAVPPSSLSIKANINTSNASNSNTSSSNAMINSVKSSPTVPQVHECMASTTAVDAANVAGTATATSAVTTITSPRVSIATTAVTVDTSGNNPQVHTIPKCSEEDIVKALKKQASVKSNNATSPISYC</sequence>
<keyword evidence="7" id="KW-0630">Potassium</keyword>
<dbReference type="GO" id="GO:0001508">
    <property type="term" value="P:action potential"/>
    <property type="evidence" value="ECO:0007669"/>
    <property type="project" value="TreeGrafter"/>
</dbReference>
<evidence type="ECO:0000256" key="4">
    <source>
        <dbReference type="ARBA" id="ARBA00022692"/>
    </source>
</evidence>
<dbReference type="GO" id="GO:0032590">
    <property type="term" value="C:dendrite membrane"/>
    <property type="evidence" value="ECO:0007669"/>
    <property type="project" value="TreeGrafter"/>
</dbReference>
<organism evidence="15 16">
    <name type="scientific">Leptotrombidium deliense</name>
    <dbReference type="NCBI Taxonomy" id="299467"/>
    <lineage>
        <taxon>Eukaryota</taxon>
        <taxon>Metazoa</taxon>
        <taxon>Ecdysozoa</taxon>
        <taxon>Arthropoda</taxon>
        <taxon>Chelicerata</taxon>
        <taxon>Arachnida</taxon>
        <taxon>Acari</taxon>
        <taxon>Acariformes</taxon>
        <taxon>Trombidiformes</taxon>
        <taxon>Prostigmata</taxon>
        <taxon>Anystina</taxon>
        <taxon>Parasitengona</taxon>
        <taxon>Trombiculoidea</taxon>
        <taxon>Trombiculidae</taxon>
        <taxon>Leptotrombidium</taxon>
    </lineage>
</organism>
<dbReference type="InterPro" id="IPR005821">
    <property type="entry name" value="Ion_trans_dom"/>
</dbReference>
<dbReference type="PRINTS" id="PR01491">
    <property type="entry name" value="KVCHANNEL"/>
</dbReference>
<dbReference type="EMBL" id="NCKV01001547">
    <property type="protein sequence ID" value="RWS28144.1"/>
    <property type="molecule type" value="Genomic_DNA"/>
</dbReference>
<comment type="subcellular location">
    <subcellularLocation>
        <location evidence="1">Membrane</location>
        <topology evidence="1">Multi-pass membrane protein</topology>
    </subcellularLocation>
</comment>
<dbReference type="Pfam" id="PF00520">
    <property type="entry name" value="Ion_trans"/>
    <property type="match status" value="1"/>
</dbReference>
<dbReference type="PANTHER" id="PTHR11537">
    <property type="entry name" value="VOLTAGE-GATED POTASSIUM CHANNEL"/>
    <property type="match status" value="1"/>
</dbReference>
<feature type="region of interest" description="Disordered" evidence="12">
    <location>
        <begin position="189"/>
        <end position="213"/>
    </location>
</feature>
<dbReference type="PANTHER" id="PTHR11537:SF252">
    <property type="entry name" value="POTASSIUM VOLTAGE-GATED CHANNEL PROTEIN SHAW"/>
    <property type="match status" value="1"/>
</dbReference>
<keyword evidence="3" id="KW-0633">Potassium transport</keyword>